<dbReference type="Pfam" id="PF14218">
    <property type="entry name" value="COP23"/>
    <property type="match status" value="1"/>
</dbReference>
<sequence length="217" mass="24585">MNFKFIKQWLTIGCFSLAVISGLTQHTQAQQSRRRASFFCGTEGGQPATIARLPEKDGNTPLKTLIIWKIDDFKGYPPEKRCRLVSQKFQDNQNTGHLNYIVSGQANGWPVLCASKQNYDYIVDCPDPNVLMTLLPGDDSQDMIRKLEKLNRGRSNAPLEHLPDEVLVRSGNLDSININKWINNSPLHGNNSQEIIRKVEEPKTDIEESNQCIWGCE</sequence>
<dbReference type="eggNOG" id="COG2335">
    <property type="taxonomic scope" value="Bacteria"/>
</dbReference>
<evidence type="ECO:0000313" key="1">
    <source>
        <dbReference type="EMBL" id="ABG51289.1"/>
    </source>
</evidence>
<gene>
    <name evidence="1" type="ordered locus">Tery_2048</name>
</gene>
<dbReference type="AlphaFoldDB" id="Q113N5"/>
<dbReference type="KEGG" id="ter:Tery_2048"/>
<dbReference type="EMBL" id="CP000393">
    <property type="protein sequence ID" value="ABG51289.1"/>
    <property type="molecule type" value="Genomic_DNA"/>
</dbReference>
<organism evidence="1">
    <name type="scientific">Trichodesmium erythraeum (strain IMS101)</name>
    <dbReference type="NCBI Taxonomy" id="203124"/>
    <lineage>
        <taxon>Bacteria</taxon>
        <taxon>Bacillati</taxon>
        <taxon>Cyanobacteriota</taxon>
        <taxon>Cyanophyceae</taxon>
        <taxon>Oscillatoriophycideae</taxon>
        <taxon>Oscillatoriales</taxon>
        <taxon>Microcoleaceae</taxon>
        <taxon>Trichodesmium</taxon>
    </lineage>
</organism>
<dbReference type="HOGENOM" id="CLU_1271822_0_0_3"/>
<proteinExistence type="predicted"/>
<dbReference type="RefSeq" id="WP_011611660.1">
    <property type="nucleotide sequence ID" value="NC_008312.1"/>
</dbReference>
<dbReference type="InterPro" id="IPR025478">
    <property type="entry name" value="COP23"/>
</dbReference>
<accession>Q113N5</accession>
<dbReference type="OrthoDB" id="490444at2"/>
<reference evidence="1" key="1">
    <citation type="submission" date="2006-06" db="EMBL/GenBank/DDBJ databases">
        <title>Complete sequence of Trichodesmium erythraeum IMS101.</title>
        <authorList>
            <consortium name="US DOE Joint Genome Institute"/>
            <person name="Copeland A."/>
            <person name="Lucas S."/>
            <person name="Lapidus A."/>
            <person name="Barry K."/>
            <person name="Detter J.C."/>
            <person name="Glavina del Rio T."/>
            <person name="Hammon N."/>
            <person name="Israni S."/>
            <person name="Dalin E."/>
            <person name="Tice H."/>
            <person name="Pitluck S."/>
            <person name="Kiss H."/>
            <person name="Munk A.C."/>
            <person name="Brettin T."/>
            <person name="Bruce D."/>
            <person name="Han C."/>
            <person name="Tapia R."/>
            <person name="Gilna P."/>
            <person name="Schmutz J."/>
            <person name="Larimer F."/>
            <person name="Land M."/>
            <person name="Hauser L."/>
            <person name="Kyrpides N."/>
            <person name="Kim E."/>
            <person name="Richardson P."/>
        </authorList>
    </citation>
    <scope>NUCLEOTIDE SEQUENCE [LARGE SCALE GENOMIC DNA]</scope>
    <source>
        <strain evidence="1">IMS101</strain>
    </source>
</reference>
<protein>
    <submittedName>
        <fullName evidence="1">Uncharacterized protein</fullName>
    </submittedName>
</protein>
<name>Q113N5_TRIEI</name>